<evidence type="ECO:0000313" key="1">
    <source>
        <dbReference type="EMBL" id="EKN70866.1"/>
    </source>
</evidence>
<name>K6EBQ4_9BACI</name>
<accession>K6EBQ4</accession>
<protein>
    <submittedName>
        <fullName evidence="1">Uncharacterized protein</fullName>
    </submittedName>
</protein>
<sequence length="104" mass="12369">MWIDYKEGFCNIYRIAKIPKRRWMIIKTIRFDNTSCSDVLSAIFDENWKRELTNELVVYTATSYNAEVTLNLKGDYSQDLFFDYGSKILVAGKTYHLPPHKEYR</sequence>
<reference evidence="1 2" key="1">
    <citation type="journal article" date="2012" name="Front. Microbiol.">
        <title>Redundancy and modularity in membrane-associated dissimilatory nitrate reduction in Bacillus.</title>
        <authorList>
            <person name="Heylen K."/>
            <person name="Keltjens J."/>
        </authorList>
    </citation>
    <scope>NUCLEOTIDE SEQUENCE [LARGE SCALE GENOMIC DNA]</scope>
    <source>
        <strain evidence="2">LMG 21833T</strain>
    </source>
</reference>
<dbReference type="OrthoDB" id="2624498at2"/>
<keyword evidence="2" id="KW-1185">Reference proteome</keyword>
<dbReference type="RefSeq" id="WP_007083708.1">
    <property type="nucleotide sequence ID" value="NZ_AJLS01000035.1"/>
</dbReference>
<dbReference type="EMBL" id="AJLS01000035">
    <property type="protein sequence ID" value="EKN70866.1"/>
    <property type="molecule type" value="Genomic_DNA"/>
</dbReference>
<dbReference type="Proteomes" id="UP000006316">
    <property type="component" value="Unassembled WGS sequence"/>
</dbReference>
<proteinExistence type="predicted"/>
<dbReference type="AlphaFoldDB" id="K6EBQ4"/>
<comment type="caution">
    <text evidence="1">The sequence shown here is derived from an EMBL/GenBank/DDBJ whole genome shotgun (WGS) entry which is preliminary data.</text>
</comment>
<gene>
    <name evidence="1" type="ORF">BABA_03354</name>
</gene>
<evidence type="ECO:0000313" key="2">
    <source>
        <dbReference type="Proteomes" id="UP000006316"/>
    </source>
</evidence>
<organism evidence="1 2">
    <name type="scientific">Neobacillus bataviensis LMG 21833</name>
    <dbReference type="NCBI Taxonomy" id="1117379"/>
    <lineage>
        <taxon>Bacteria</taxon>
        <taxon>Bacillati</taxon>
        <taxon>Bacillota</taxon>
        <taxon>Bacilli</taxon>
        <taxon>Bacillales</taxon>
        <taxon>Bacillaceae</taxon>
        <taxon>Neobacillus</taxon>
    </lineage>
</organism>